<dbReference type="InterPro" id="IPR000086">
    <property type="entry name" value="NUDIX_hydrolase_dom"/>
</dbReference>
<reference evidence="7" key="1">
    <citation type="journal article" date="2019" name="Int. J. Syst. Evol. Microbiol.">
        <title>The Global Catalogue of Microorganisms (GCM) 10K type strain sequencing project: providing services to taxonomists for standard genome sequencing and annotation.</title>
        <authorList>
            <consortium name="The Broad Institute Genomics Platform"/>
            <consortium name="The Broad Institute Genome Sequencing Center for Infectious Disease"/>
            <person name="Wu L."/>
            <person name="Ma J."/>
        </authorList>
    </citation>
    <scope>NUCLEOTIDE SEQUENCE [LARGE SCALE GENOMIC DNA]</scope>
    <source>
        <strain evidence="7">CCUG 53915</strain>
    </source>
</reference>
<evidence type="ECO:0000256" key="4">
    <source>
        <dbReference type="RuleBase" id="RU003476"/>
    </source>
</evidence>
<comment type="cofactor">
    <cofactor evidence="1">
        <name>Mg(2+)</name>
        <dbReference type="ChEBI" id="CHEBI:18420"/>
    </cofactor>
</comment>
<dbReference type="RefSeq" id="WP_336823590.1">
    <property type="nucleotide sequence ID" value="NZ_JBHTLT010000041.1"/>
</dbReference>
<dbReference type="PANTHER" id="PTHR43222">
    <property type="entry name" value="NUDIX HYDROLASE 23"/>
    <property type="match status" value="1"/>
</dbReference>
<gene>
    <name evidence="6" type="ORF">ACFQ38_08685</name>
</gene>
<dbReference type="InterPro" id="IPR014078">
    <property type="entry name" value="Nudix_YtkD"/>
</dbReference>
<protein>
    <submittedName>
        <fullName evidence="6">NUDIX domain-containing protein</fullName>
    </submittedName>
</protein>
<dbReference type="InterPro" id="IPR015797">
    <property type="entry name" value="NUDIX_hydrolase-like_dom_sf"/>
</dbReference>
<comment type="similarity">
    <text evidence="4">Belongs to the Nudix hydrolase family.</text>
</comment>
<dbReference type="Proteomes" id="UP001597231">
    <property type="component" value="Unassembled WGS sequence"/>
</dbReference>
<accession>A0ABW3TYU6</accession>
<feature type="domain" description="Nudix hydrolase" evidence="5">
    <location>
        <begin position="22"/>
        <end position="151"/>
    </location>
</feature>
<dbReference type="PROSITE" id="PS00893">
    <property type="entry name" value="NUDIX_BOX"/>
    <property type="match status" value="1"/>
</dbReference>
<dbReference type="PANTHER" id="PTHR43222:SF2">
    <property type="entry name" value="NUDIX HYDROLASE 23, CHLOROPLASTIC"/>
    <property type="match status" value="1"/>
</dbReference>
<dbReference type="PRINTS" id="PR00502">
    <property type="entry name" value="NUDIXFAMILY"/>
</dbReference>
<dbReference type="InterPro" id="IPR020084">
    <property type="entry name" value="NUDIX_hydrolase_CS"/>
</dbReference>
<keyword evidence="2 4" id="KW-0378">Hydrolase</keyword>
<keyword evidence="7" id="KW-1185">Reference proteome</keyword>
<dbReference type="Gene3D" id="3.90.79.10">
    <property type="entry name" value="Nucleoside Triphosphate Pyrophosphohydrolase"/>
    <property type="match status" value="1"/>
</dbReference>
<evidence type="ECO:0000313" key="6">
    <source>
        <dbReference type="EMBL" id="MFD1205179.1"/>
    </source>
</evidence>
<sequence>MVTTFKDLQGAKVELTFGDNPMGMEARHVLVVLKHEGKWLMTRHLLRGIEFPGGKAEEGESIEEAAVRETIEETGVHITDLVKFAEYVVISNVTFCKAVFTGKVVQIEEDPTLYETAGALWMSDEELSNCDQLSFHMKDAGMAKIKEWVNAYDS</sequence>
<keyword evidence="3" id="KW-0460">Magnesium</keyword>
<evidence type="ECO:0000259" key="5">
    <source>
        <dbReference type="PROSITE" id="PS51462"/>
    </source>
</evidence>
<dbReference type="PROSITE" id="PS51462">
    <property type="entry name" value="NUDIX"/>
    <property type="match status" value="1"/>
</dbReference>
<dbReference type="InterPro" id="IPR020476">
    <property type="entry name" value="Nudix_hydrolase"/>
</dbReference>
<proteinExistence type="inferred from homology"/>
<dbReference type="SUPFAM" id="SSF55811">
    <property type="entry name" value="Nudix"/>
    <property type="match status" value="1"/>
</dbReference>
<name>A0ABW3TYU6_9BACL</name>
<dbReference type="CDD" id="cd04665">
    <property type="entry name" value="NUDIX_RppH"/>
    <property type="match status" value="1"/>
</dbReference>
<organism evidence="6 7">
    <name type="scientific">Sporosarcina contaminans</name>
    <dbReference type="NCBI Taxonomy" id="633403"/>
    <lineage>
        <taxon>Bacteria</taxon>
        <taxon>Bacillati</taxon>
        <taxon>Bacillota</taxon>
        <taxon>Bacilli</taxon>
        <taxon>Bacillales</taxon>
        <taxon>Caryophanaceae</taxon>
        <taxon>Sporosarcina</taxon>
    </lineage>
</organism>
<evidence type="ECO:0000256" key="2">
    <source>
        <dbReference type="ARBA" id="ARBA00022801"/>
    </source>
</evidence>
<evidence type="ECO:0000256" key="3">
    <source>
        <dbReference type="ARBA" id="ARBA00022842"/>
    </source>
</evidence>
<evidence type="ECO:0000256" key="1">
    <source>
        <dbReference type="ARBA" id="ARBA00001946"/>
    </source>
</evidence>
<comment type="caution">
    <text evidence="6">The sequence shown here is derived from an EMBL/GenBank/DDBJ whole genome shotgun (WGS) entry which is preliminary data.</text>
</comment>
<dbReference type="Pfam" id="PF00293">
    <property type="entry name" value="NUDIX"/>
    <property type="match status" value="1"/>
</dbReference>
<evidence type="ECO:0000313" key="7">
    <source>
        <dbReference type="Proteomes" id="UP001597231"/>
    </source>
</evidence>
<dbReference type="EMBL" id="JBHTLT010000041">
    <property type="protein sequence ID" value="MFD1205179.1"/>
    <property type="molecule type" value="Genomic_DNA"/>
</dbReference>